<gene>
    <name evidence="2" type="ORF">HNR67_004094</name>
</gene>
<evidence type="ECO:0000313" key="3">
    <source>
        <dbReference type="Proteomes" id="UP000533598"/>
    </source>
</evidence>
<dbReference type="AlphaFoldDB" id="A0A7W7FTB1"/>
<dbReference type="Pfam" id="PF00196">
    <property type="entry name" value="GerE"/>
    <property type="match status" value="1"/>
</dbReference>
<protein>
    <submittedName>
        <fullName evidence="2">DNA-binding NarL/FixJ family response regulator</fullName>
    </submittedName>
</protein>
<evidence type="ECO:0000259" key="1">
    <source>
        <dbReference type="PROSITE" id="PS50043"/>
    </source>
</evidence>
<reference evidence="2 3" key="1">
    <citation type="submission" date="2020-08" db="EMBL/GenBank/DDBJ databases">
        <title>Sequencing the genomes of 1000 actinobacteria strains.</title>
        <authorList>
            <person name="Klenk H.-P."/>
        </authorList>
    </citation>
    <scope>NUCLEOTIDE SEQUENCE [LARGE SCALE GENOMIC DNA]</scope>
    <source>
        <strain evidence="2 3">DSM 44230</strain>
    </source>
</reference>
<organism evidence="2 3">
    <name type="scientific">Crossiella cryophila</name>
    <dbReference type="NCBI Taxonomy" id="43355"/>
    <lineage>
        <taxon>Bacteria</taxon>
        <taxon>Bacillati</taxon>
        <taxon>Actinomycetota</taxon>
        <taxon>Actinomycetes</taxon>
        <taxon>Pseudonocardiales</taxon>
        <taxon>Pseudonocardiaceae</taxon>
        <taxon>Crossiella</taxon>
    </lineage>
</organism>
<dbReference type="InterPro" id="IPR016032">
    <property type="entry name" value="Sig_transdc_resp-reg_C-effctor"/>
</dbReference>
<sequence length="80" mass="9045">MMLQTSQAQRPAELTEELLDAQARALLSLMRSGCTDESIARQLGISPRTVLRRIRTLMDRAGCTTRFQLGCHAQRRGWLT</sequence>
<dbReference type="InterPro" id="IPR000792">
    <property type="entry name" value="Tscrpt_reg_LuxR_C"/>
</dbReference>
<name>A0A7W7FTB1_9PSEU</name>
<dbReference type="EMBL" id="JACHMH010000001">
    <property type="protein sequence ID" value="MBB4677976.1"/>
    <property type="molecule type" value="Genomic_DNA"/>
</dbReference>
<dbReference type="RefSeq" id="WP_185003857.1">
    <property type="nucleotide sequence ID" value="NZ_BAAAUI010000027.1"/>
</dbReference>
<keyword evidence="2" id="KW-0238">DNA-binding</keyword>
<dbReference type="InterPro" id="IPR036388">
    <property type="entry name" value="WH-like_DNA-bd_sf"/>
</dbReference>
<accession>A0A7W7FTB1</accession>
<feature type="domain" description="HTH luxR-type" evidence="1">
    <location>
        <begin position="12"/>
        <end position="77"/>
    </location>
</feature>
<dbReference type="SUPFAM" id="SSF46894">
    <property type="entry name" value="C-terminal effector domain of the bipartite response regulators"/>
    <property type="match status" value="1"/>
</dbReference>
<dbReference type="GO" id="GO:0003677">
    <property type="term" value="F:DNA binding"/>
    <property type="evidence" value="ECO:0007669"/>
    <property type="project" value="UniProtKB-KW"/>
</dbReference>
<dbReference type="PROSITE" id="PS50043">
    <property type="entry name" value="HTH_LUXR_2"/>
    <property type="match status" value="1"/>
</dbReference>
<keyword evidence="3" id="KW-1185">Reference proteome</keyword>
<proteinExistence type="predicted"/>
<evidence type="ECO:0000313" key="2">
    <source>
        <dbReference type="EMBL" id="MBB4677976.1"/>
    </source>
</evidence>
<dbReference type="Proteomes" id="UP000533598">
    <property type="component" value="Unassembled WGS sequence"/>
</dbReference>
<dbReference type="GO" id="GO:0006355">
    <property type="term" value="P:regulation of DNA-templated transcription"/>
    <property type="evidence" value="ECO:0007669"/>
    <property type="project" value="InterPro"/>
</dbReference>
<dbReference type="Gene3D" id="1.10.10.10">
    <property type="entry name" value="Winged helix-like DNA-binding domain superfamily/Winged helix DNA-binding domain"/>
    <property type="match status" value="1"/>
</dbReference>
<dbReference type="SMART" id="SM00421">
    <property type="entry name" value="HTH_LUXR"/>
    <property type="match status" value="1"/>
</dbReference>
<comment type="caution">
    <text evidence="2">The sequence shown here is derived from an EMBL/GenBank/DDBJ whole genome shotgun (WGS) entry which is preliminary data.</text>
</comment>